<keyword evidence="1" id="KW-0472">Membrane</keyword>
<keyword evidence="4" id="KW-1185">Reference proteome</keyword>
<evidence type="ECO:0000256" key="1">
    <source>
        <dbReference type="SAM" id="Phobius"/>
    </source>
</evidence>
<keyword evidence="1" id="KW-0812">Transmembrane</keyword>
<accession>A0ABX8JRH1</accession>
<dbReference type="Pfam" id="PF07589">
    <property type="entry name" value="PEP-CTERM"/>
    <property type="match status" value="1"/>
</dbReference>
<reference evidence="3 4" key="1">
    <citation type="submission" date="2021-06" db="EMBL/GenBank/DDBJ databases">
        <title>Gemonas diversity in paddy soil.</title>
        <authorList>
            <person name="Liu G."/>
        </authorList>
    </citation>
    <scope>NUCLEOTIDE SEQUENCE [LARGE SCALE GENOMIC DNA]</scope>
    <source>
        <strain evidence="3 4">RG29</strain>
    </source>
</reference>
<evidence type="ECO:0000313" key="3">
    <source>
        <dbReference type="EMBL" id="QWV99736.1"/>
    </source>
</evidence>
<gene>
    <name evidence="3" type="ORF">KP005_10690</name>
</gene>
<dbReference type="Proteomes" id="UP000683493">
    <property type="component" value="Chromosome"/>
</dbReference>
<evidence type="ECO:0000313" key="4">
    <source>
        <dbReference type="Proteomes" id="UP000683493"/>
    </source>
</evidence>
<feature type="transmembrane region" description="Helical" evidence="1">
    <location>
        <begin position="124"/>
        <end position="141"/>
    </location>
</feature>
<dbReference type="EMBL" id="CP076724">
    <property type="protein sequence ID" value="QWV99736.1"/>
    <property type="molecule type" value="Genomic_DNA"/>
</dbReference>
<organism evidence="3 4">
    <name type="scientific">Geomonas diazotrophica</name>
    <dbReference type="NCBI Taxonomy" id="2843197"/>
    <lineage>
        <taxon>Bacteria</taxon>
        <taxon>Pseudomonadati</taxon>
        <taxon>Thermodesulfobacteriota</taxon>
        <taxon>Desulfuromonadia</taxon>
        <taxon>Geobacterales</taxon>
        <taxon>Geobacteraceae</taxon>
        <taxon>Geomonas</taxon>
    </lineage>
</organism>
<dbReference type="NCBIfam" id="TIGR02595">
    <property type="entry name" value="PEP_CTERM"/>
    <property type="match status" value="1"/>
</dbReference>
<proteinExistence type="predicted"/>
<sequence>MSRPWSAGGDPFYVYSYIGVDADLVGKSDLTGFDSFELQLANVNNSPWELALFVQAAGQAHLTEYQAIQNHRTPLFEHFAFDLASLGSDASEIEFLGLAVRSLLTGDPSNPDAYHVMAAPVPEPGTVLLLGLGCFCLAIYGKRRKNA</sequence>
<protein>
    <submittedName>
        <fullName evidence="3">PEP-CTERM sorting domain-containing protein</fullName>
    </submittedName>
</protein>
<dbReference type="InterPro" id="IPR013424">
    <property type="entry name" value="Ice-binding_C"/>
</dbReference>
<evidence type="ECO:0000259" key="2">
    <source>
        <dbReference type="Pfam" id="PF07589"/>
    </source>
</evidence>
<feature type="domain" description="Ice-binding protein C-terminal" evidence="2">
    <location>
        <begin position="120"/>
        <end position="144"/>
    </location>
</feature>
<name>A0ABX8JRH1_9BACT</name>
<keyword evidence="1" id="KW-1133">Transmembrane helix</keyword>